<protein>
    <submittedName>
        <fullName evidence="9">Rod shape-determining protein MreD</fullName>
    </submittedName>
</protein>
<keyword evidence="7 8" id="KW-0472">Membrane</keyword>
<organism evidence="9 10">
    <name type="scientific">Bacillus methanolicus PB1</name>
    <dbReference type="NCBI Taxonomy" id="997296"/>
    <lineage>
        <taxon>Bacteria</taxon>
        <taxon>Bacillati</taxon>
        <taxon>Bacillota</taxon>
        <taxon>Bacilli</taxon>
        <taxon>Bacillales</taxon>
        <taxon>Bacillaceae</taxon>
        <taxon>Bacillus</taxon>
    </lineage>
</organism>
<dbReference type="PATRIC" id="fig|997296.3.peg.3330"/>
<feature type="transmembrane region" description="Helical" evidence="8">
    <location>
        <begin position="57"/>
        <end position="88"/>
    </location>
</feature>
<evidence type="ECO:0000256" key="5">
    <source>
        <dbReference type="ARBA" id="ARBA00022960"/>
    </source>
</evidence>
<evidence type="ECO:0000313" key="10">
    <source>
        <dbReference type="Proteomes" id="UP000010523"/>
    </source>
</evidence>
<evidence type="ECO:0000256" key="2">
    <source>
        <dbReference type="ARBA" id="ARBA00007776"/>
    </source>
</evidence>
<dbReference type="Proteomes" id="UP000010523">
    <property type="component" value="Unassembled WGS sequence"/>
</dbReference>
<proteinExistence type="inferred from homology"/>
<evidence type="ECO:0000256" key="4">
    <source>
        <dbReference type="ARBA" id="ARBA00022692"/>
    </source>
</evidence>
<feature type="transmembrane region" description="Helical" evidence="8">
    <location>
        <begin position="35"/>
        <end position="51"/>
    </location>
</feature>
<dbReference type="eggNOG" id="COG2891">
    <property type="taxonomic scope" value="Bacteria"/>
</dbReference>
<sequence>MNRFLLPVMLAAFFVIESVFVHLLPDGTFTSDRILVPRFLIIAIFFLTVYGNKQYGIIYGFVFGLLFDVFYTEILGIYLFLFPLMAYAVSKIMKVLQTNIVIVTIVSIIGVALLELGVYEMNFLIHRTDMNFPHFVSLRFLPTIILNLAFSIIAAYPLKRQFEKFAEHLTE</sequence>
<feature type="transmembrane region" description="Helical" evidence="8">
    <location>
        <begin position="139"/>
        <end position="158"/>
    </location>
</feature>
<dbReference type="STRING" id="997296.PB1_15799"/>
<dbReference type="OrthoDB" id="1653857at2"/>
<dbReference type="EMBL" id="AFEU01000003">
    <property type="protein sequence ID" value="EIJ79036.1"/>
    <property type="molecule type" value="Genomic_DNA"/>
</dbReference>
<dbReference type="NCBIfam" id="TIGR03426">
    <property type="entry name" value="shape_MreD"/>
    <property type="match status" value="1"/>
</dbReference>
<keyword evidence="3" id="KW-1003">Cell membrane</keyword>
<dbReference type="AlphaFoldDB" id="I3DXR5"/>
<dbReference type="GO" id="GO:0005886">
    <property type="term" value="C:plasma membrane"/>
    <property type="evidence" value="ECO:0007669"/>
    <property type="project" value="UniProtKB-SubCell"/>
</dbReference>
<keyword evidence="5" id="KW-0133">Cell shape</keyword>
<reference evidence="9 10" key="1">
    <citation type="journal article" date="2012" name="Appl. Environ. Microbiol.">
        <title>Genome Sequence of Thermotolerant Bacillus methanolicus: Features and Regulation Related to Methylotrophy and Production of L-Lysine and L-Glutamate from Methanol.</title>
        <authorList>
            <person name="Heggeset T.M."/>
            <person name="Krog A."/>
            <person name="Balzer S."/>
            <person name="Wentzel A."/>
            <person name="Ellingsen T.E."/>
            <person name="Brautaset T."/>
        </authorList>
    </citation>
    <scope>NUCLEOTIDE SEQUENCE [LARGE SCALE GENOMIC DNA]</scope>
    <source>
        <strain evidence="9 10">PB1</strain>
    </source>
</reference>
<comment type="similarity">
    <text evidence="2">Belongs to the MreD family.</text>
</comment>
<evidence type="ECO:0000256" key="3">
    <source>
        <dbReference type="ARBA" id="ARBA00022475"/>
    </source>
</evidence>
<feature type="transmembrane region" description="Helical" evidence="8">
    <location>
        <begin position="100"/>
        <end position="119"/>
    </location>
</feature>
<dbReference type="RefSeq" id="WP_004438312.1">
    <property type="nucleotide sequence ID" value="NZ_AFEU01000003.1"/>
</dbReference>
<evidence type="ECO:0000256" key="1">
    <source>
        <dbReference type="ARBA" id="ARBA00004651"/>
    </source>
</evidence>
<comment type="subcellular location">
    <subcellularLocation>
        <location evidence="1">Cell membrane</location>
        <topology evidence="1">Multi-pass membrane protein</topology>
    </subcellularLocation>
</comment>
<evidence type="ECO:0000256" key="6">
    <source>
        <dbReference type="ARBA" id="ARBA00022989"/>
    </source>
</evidence>
<evidence type="ECO:0000313" key="9">
    <source>
        <dbReference type="EMBL" id="EIJ79036.1"/>
    </source>
</evidence>
<dbReference type="Pfam" id="PF04093">
    <property type="entry name" value="MreD"/>
    <property type="match status" value="1"/>
</dbReference>
<name>I3DXR5_BACMT</name>
<accession>I3DXR5</accession>
<evidence type="ECO:0000256" key="8">
    <source>
        <dbReference type="SAM" id="Phobius"/>
    </source>
</evidence>
<feature type="transmembrane region" description="Helical" evidence="8">
    <location>
        <begin position="6"/>
        <end position="23"/>
    </location>
</feature>
<dbReference type="GO" id="GO:0008360">
    <property type="term" value="P:regulation of cell shape"/>
    <property type="evidence" value="ECO:0007669"/>
    <property type="project" value="UniProtKB-KW"/>
</dbReference>
<keyword evidence="6 8" id="KW-1133">Transmembrane helix</keyword>
<keyword evidence="10" id="KW-1185">Reference proteome</keyword>
<dbReference type="InterPro" id="IPR007227">
    <property type="entry name" value="Cell_shape_determining_MreD"/>
</dbReference>
<comment type="caution">
    <text evidence="9">The sequence shown here is derived from an EMBL/GenBank/DDBJ whole genome shotgun (WGS) entry which is preliminary data.</text>
</comment>
<keyword evidence="4 8" id="KW-0812">Transmembrane</keyword>
<evidence type="ECO:0000256" key="7">
    <source>
        <dbReference type="ARBA" id="ARBA00023136"/>
    </source>
</evidence>
<gene>
    <name evidence="9" type="ORF">PB1_15799</name>
</gene>